<dbReference type="EMBL" id="CP036266">
    <property type="protein sequence ID" value="QDT21851.1"/>
    <property type="molecule type" value="Genomic_DNA"/>
</dbReference>
<sequence length="264" mass="29977" precursor="true">MNLLQPSAILTCLCLFQFCTWGCAAEPGSPNQLTKQEQEQGFELLFNGKDLKNWDQSGNWEVQEGVIARTGKGGSLTLKQQPLPDDFELKFEWKVGEGSNSGVYYRPGQYEYQILDNEKHADGKNPRTSAASLYFCMPPSQDATRPVGEWNQGRIVCKGTVIQHWLNGKKVIDFDYTDPRYAWHVELLANRGAQLTDRGGVLYLQDHGDPVWYRGIKLRTIPGDESLDRSPVKPATISDEALAAEQRKLQRIMENRSRQQQKQK</sequence>
<organism evidence="3 4">
    <name type="scientific">Gimesia chilikensis</name>
    <dbReference type="NCBI Taxonomy" id="2605989"/>
    <lineage>
        <taxon>Bacteria</taxon>
        <taxon>Pseudomonadati</taxon>
        <taxon>Planctomycetota</taxon>
        <taxon>Planctomycetia</taxon>
        <taxon>Planctomycetales</taxon>
        <taxon>Planctomycetaceae</taxon>
        <taxon>Gimesia</taxon>
    </lineage>
</organism>
<dbReference type="InterPro" id="IPR010496">
    <property type="entry name" value="AL/BT2_dom"/>
</dbReference>
<dbReference type="Proteomes" id="UP000320421">
    <property type="component" value="Chromosome"/>
</dbReference>
<feature type="signal peptide" evidence="1">
    <location>
        <begin position="1"/>
        <end position="24"/>
    </location>
</feature>
<evidence type="ECO:0000313" key="3">
    <source>
        <dbReference type="EMBL" id="QDT21851.1"/>
    </source>
</evidence>
<protein>
    <recommendedName>
        <fullName evidence="2">3-keto-alpha-glucoside-1,2-lyase/3-keto-2-hydroxy-glucal hydratase domain-containing protein</fullName>
    </recommendedName>
</protein>
<dbReference type="GO" id="GO:0016787">
    <property type="term" value="F:hydrolase activity"/>
    <property type="evidence" value="ECO:0007669"/>
    <property type="project" value="InterPro"/>
</dbReference>
<feature type="domain" description="3-keto-alpha-glucoside-1,2-lyase/3-keto-2-hydroxy-glucal hydratase" evidence="2">
    <location>
        <begin position="41"/>
        <end position="219"/>
    </location>
</feature>
<evidence type="ECO:0000259" key="2">
    <source>
        <dbReference type="Pfam" id="PF06439"/>
    </source>
</evidence>
<gene>
    <name evidence="3" type="ORF">HG66A1_36550</name>
</gene>
<dbReference type="Gene3D" id="2.60.120.560">
    <property type="entry name" value="Exo-inulinase, domain 1"/>
    <property type="match status" value="1"/>
</dbReference>
<accession>A0A517PR58</accession>
<evidence type="ECO:0000256" key="1">
    <source>
        <dbReference type="SAM" id="SignalP"/>
    </source>
</evidence>
<feature type="chain" id="PRO_5021815235" description="3-keto-alpha-glucoside-1,2-lyase/3-keto-2-hydroxy-glucal hydratase domain-containing protein" evidence="1">
    <location>
        <begin position="25"/>
        <end position="264"/>
    </location>
</feature>
<dbReference type="Pfam" id="PF06439">
    <property type="entry name" value="3keto-disac_hyd"/>
    <property type="match status" value="1"/>
</dbReference>
<proteinExistence type="predicted"/>
<keyword evidence="1" id="KW-0732">Signal</keyword>
<dbReference type="OrthoDB" id="9814708at2"/>
<dbReference type="AlphaFoldDB" id="A0A517PR58"/>
<reference evidence="3 4" key="1">
    <citation type="submission" date="2019-02" db="EMBL/GenBank/DDBJ databases">
        <title>Deep-cultivation of Planctomycetes and their phenomic and genomic characterization uncovers novel biology.</title>
        <authorList>
            <person name="Wiegand S."/>
            <person name="Jogler M."/>
            <person name="Boedeker C."/>
            <person name="Pinto D."/>
            <person name="Vollmers J."/>
            <person name="Rivas-Marin E."/>
            <person name="Kohn T."/>
            <person name="Peeters S.H."/>
            <person name="Heuer A."/>
            <person name="Rast P."/>
            <person name="Oberbeckmann S."/>
            <person name="Bunk B."/>
            <person name="Jeske O."/>
            <person name="Meyerdierks A."/>
            <person name="Storesund J.E."/>
            <person name="Kallscheuer N."/>
            <person name="Luecker S."/>
            <person name="Lage O.M."/>
            <person name="Pohl T."/>
            <person name="Merkel B.J."/>
            <person name="Hornburger P."/>
            <person name="Mueller R.-W."/>
            <person name="Bruemmer F."/>
            <person name="Labrenz M."/>
            <person name="Spormann A.M."/>
            <person name="Op den Camp H."/>
            <person name="Overmann J."/>
            <person name="Amann R."/>
            <person name="Jetten M.S.M."/>
            <person name="Mascher T."/>
            <person name="Medema M.H."/>
            <person name="Devos D.P."/>
            <person name="Kaster A.-K."/>
            <person name="Ovreas L."/>
            <person name="Rohde M."/>
            <person name="Galperin M.Y."/>
            <person name="Jogler C."/>
        </authorList>
    </citation>
    <scope>NUCLEOTIDE SEQUENCE [LARGE SCALE GENOMIC DNA]</scope>
    <source>
        <strain evidence="3 4">HG66A1</strain>
    </source>
</reference>
<name>A0A517PR58_9PLAN</name>
<keyword evidence="4" id="KW-1185">Reference proteome</keyword>
<dbReference type="RefSeq" id="WP_145186805.1">
    <property type="nucleotide sequence ID" value="NZ_CP036266.1"/>
</dbReference>
<evidence type="ECO:0000313" key="4">
    <source>
        <dbReference type="Proteomes" id="UP000320421"/>
    </source>
</evidence>